<organism evidence="1 2">
    <name type="scientific">Cannabis sativa</name>
    <name type="common">Hemp</name>
    <name type="synonym">Marijuana</name>
    <dbReference type="NCBI Taxonomy" id="3483"/>
    <lineage>
        <taxon>Eukaryota</taxon>
        <taxon>Viridiplantae</taxon>
        <taxon>Streptophyta</taxon>
        <taxon>Embryophyta</taxon>
        <taxon>Tracheophyta</taxon>
        <taxon>Spermatophyta</taxon>
        <taxon>Magnoliopsida</taxon>
        <taxon>eudicotyledons</taxon>
        <taxon>Gunneridae</taxon>
        <taxon>Pentapetalae</taxon>
        <taxon>rosids</taxon>
        <taxon>fabids</taxon>
        <taxon>Rosales</taxon>
        <taxon>Cannabaceae</taxon>
        <taxon>Cannabis</taxon>
    </lineage>
</organism>
<dbReference type="Proteomes" id="UP000596661">
    <property type="component" value="Chromosome 8"/>
</dbReference>
<proteinExistence type="predicted"/>
<dbReference type="EMBL" id="UZAU01000679">
    <property type="status" value="NOT_ANNOTATED_CDS"/>
    <property type="molecule type" value="Genomic_DNA"/>
</dbReference>
<dbReference type="Gramene" id="evm.model.08.170">
    <property type="protein sequence ID" value="cds.evm.model.08.170"/>
    <property type="gene ID" value="evm.TU.08.170"/>
</dbReference>
<accession>A0A803Q9I4</accession>
<evidence type="ECO:0000313" key="1">
    <source>
        <dbReference type="EnsemblPlants" id="cds.evm.model.08.170"/>
    </source>
</evidence>
<evidence type="ECO:0000313" key="2">
    <source>
        <dbReference type="Proteomes" id="UP000596661"/>
    </source>
</evidence>
<dbReference type="AlphaFoldDB" id="A0A803Q9I4"/>
<keyword evidence="2" id="KW-1185">Reference proteome</keyword>
<name>A0A803Q9I4_CANSA</name>
<reference evidence="1" key="2">
    <citation type="submission" date="2021-03" db="UniProtKB">
        <authorList>
            <consortium name="EnsemblPlants"/>
        </authorList>
    </citation>
    <scope>IDENTIFICATION</scope>
</reference>
<reference evidence="1" key="1">
    <citation type="submission" date="2018-11" db="EMBL/GenBank/DDBJ databases">
        <authorList>
            <person name="Grassa J C."/>
        </authorList>
    </citation>
    <scope>NUCLEOTIDE SEQUENCE [LARGE SCALE GENOMIC DNA]</scope>
</reference>
<dbReference type="EnsemblPlants" id="evm.model.08.170">
    <property type="protein sequence ID" value="cds.evm.model.08.170"/>
    <property type="gene ID" value="evm.TU.08.170"/>
</dbReference>
<protein>
    <submittedName>
        <fullName evidence="1">Uncharacterized protein</fullName>
    </submittedName>
</protein>
<sequence>MTVNAIGTELATKVSYAKRKQIRPHALRIVLARSPVDDRSTVVATVTTTGLEMECRHCSISTQAWKSTIRAAINTNRRVPQPLHHHLQDPLYCPHLRTPSSAVESYWHHRASRLMAAAKTNSVPTRSLSSVTGLNPPGVLSGSSLYIHTEFLSPFAVSNNLPSILRLARNSR</sequence>